<organism evidence="5 6">
    <name type="scientific">Smittium culicis</name>
    <dbReference type="NCBI Taxonomy" id="133412"/>
    <lineage>
        <taxon>Eukaryota</taxon>
        <taxon>Fungi</taxon>
        <taxon>Fungi incertae sedis</taxon>
        <taxon>Zoopagomycota</taxon>
        <taxon>Kickxellomycotina</taxon>
        <taxon>Harpellomycetes</taxon>
        <taxon>Harpellales</taxon>
        <taxon>Legeriomycetaceae</taxon>
        <taxon>Smittium</taxon>
    </lineage>
</organism>
<keyword evidence="3 4" id="KW-0949">S-adenosyl-L-methionine</keyword>
<comment type="caution">
    <text evidence="5">The sequence shown here is derived from an EMBL/GenBank/DDBJ whole genome shotgun (WGS) entry which is preliminary data.</text>
</comment>
<dbReference type="Pfam" id="PF11968">
    <property type="entry name" value="Bmt2"/>
    <property type="match status" value="2"/>
</dbReference>
<evidence type="ECO:0000256" key="3">
    <source>
        <dbReference type="ARBA" id="ARBA00022691"/>
    </source>
</evidence>
<evidence type="ECO:0000256" key="4">
    <source>
        <dbReference type="HAMAP-Rule" id="MF_03044"/>
    </source>
</evidence>
<dbReference type="GO" id="GO:0016433">
    <property type="term" value="F:rRNA (adenine) methyltransferase activity"/>
    <property type="evidence" value="ECO:0007669"/>
    <property type="project" value="UniProtKB-UniRule"/>
</dbReference>
<keyword evidence="1 4" id="KW-0489">Methyltransferase</keyword>
<dbReference type="PANTHER" id="PTHR21008:SF1">
    <property type="entry name" value="25S RRNA (ADENINE(2142)-N(1))-METHYLTRANSFERASE"/>
    <property type="match status" value="1"/>
</dbReference>
<name>A0A1R1XGZ9_9FUNG</name>
<keyword evidence="2 4" id="KW-0808">Transferase</keyword>
<sequence>MKSKRKSKGPVTASKLDKNASIDFDSPALKKLRETGGIKKEYSRTSSIIQEFHNLNKRLAIIRKKRQFHKSSHQNSSKSTAIDQSVFSDELIEEKEILKKLELLGGLNEYQKASILGQSKLRGGDTSRWLVKVLLKLRNNISTRANENPGNKTNSAISAPILNEKLKLLDVGCLDPFNYKKEFSWIDPVCIDLNSQHHKIIKMDFLSVPISSLSPQLPAYNADNYNSDSETQSPNDEESCAGPFDIVSLSLVVNFEGDIIKRGEMLRHSKRLLNPNGYLFLVLPLPCINNSRYFDHSRLLQIASHLNFTTVEFHHSNKLAYYLFQLDSLAPDSPTTKPSSTNSNSNLAFPKKQLHNKKNMNNFSIVI</sequence>
<dbReference type="Proteomes" id="UP000187283">
    <property type="component" value="Unassembled WGS sequence"/>
</dbReference>
<dbReference type="InterPro" id="IPR021867">
    <property type="entry name" value="Bmt2/SAMTOR"/>
</dbReference>
<proteinExistence type="inferred from homology"/>
<dbReference type="Gene3D" id="3.40.50.150">
    <property type="entry name" value="Vaccinia Virus protein VP39"/>
    <property type="match status" value="1"/>
</dbReference>
<feature type="binding site" evidence="4">
    <location>
        <position position="172"/>
    </location>
    <ligand>
        <name>S-adenosyl-L-methionine</name>
        <dbReference type="ChEBI" id="CHEBI:59789"/>
    </ligand>
</feature>
<accession>A0A1R1XGZ9</accession>
<dbReference type="AlphaFoldDB" id="A0A1R1XGZ9"/>
<reference evidence="5 6" key="1">
    <citation type="submission" date="2017-01" db="EMBL/GenBank/DDBJ databases">
        <authorList>
            <person name="Mah S.A."/>
            <person name="Swanson W.J."/>
            <person name="Moy G.W."/>
            <person name="Vacquier V.D."/>
        </authorList>
    </citation>
    <scope>NUCLEOTIDE SEQUENCE [LARGE SCALE GENOMIC DNA]</scope>
    <source>
        <strain evidence="5 6">GSMNP</strain>
    </source>
</reference>
<dbReference type="PANTHER" id="PTHR21008">
    <property type="entry name" value="S-ADENOSYLMETHIONINE SENSOR UPSTREAM OF MTORC1-RELATED"/>
    <property type="match status" value="1"/>
</dbReference>
<dbReference type="InterPro" id="IPR029063">
    <property type="entry name" value="SAM-dependent_MTases_sf"/>
</dbReference>
<comment type="subcellular location">
    <subcellularLocation>
        <location evidence="4">Nucleus</location>
        <location evidence="4">Nucleolus</location>
    </subcellularLocation>
</comment>
<evidence type="ECO:0000313" key="5">
    <source>
        <dbReference type="EMBL" id="OMJ13873.1"/>
    </source>
</evidence>
<protein>
    <recommendedName>
        <fullName evidence="4">25S rRNA adenine-N(1) methyltransferase</fullName>
        <ecNumber evidence="4">2.1.1.-</ecNumber>
    </recommendedName>
</protein>
<feature type="binding site" evidence="4">
    <location>
        <position position="192"/>
    </location>
    <ligand>
        <name>S-adenosyl-L-methionine</name>
        <dbReference type="ChEBI" id="CHEBI:59789"/>
    </ligand>
</feature>
<dbReference type="EMBL" id="LSSN01003292">
    <property type="protein sequence ID" value="OMJ13873.1"/>
    <property type="molecule type" value="Genomic_DNA"/>
</dbReference>
<dbReference type="SUPFAM" id="SSF53335">
    <property type="entry name" value="S-adenosyl-L-methionine-dependent methyltransferases"/>
    <property type="match status" value="1"/>
</dbReference>
<evidence type="ECO:0000256" key="2">
    <source>
        <dbReference type="ARBA" id="ARBA00022679"/>
    </source>
</evidence>
<keyword evidence="4" id="KW-0539">Nucleus</keyword>
<keyword evidence="6" id="KW-1185">Reference proteome</keyword>
<dbReference type="GO" id="GO:0005730">
    <property type="term" value="C:nucleolus"/>
    <property type="evidence" value="ECO:0007669"/>
    <property type="project" value="UniProtKB-SubCell"/>
</dbReference>
<comment type="function">
    <text evidence="4">S-adenosyl-L-methionine-dependent methyltransferase that specifically methylates the N(1) position of an adenine present in helix 65 in 25S rRNA.</text>
</comment>
<dbReference type="EC" id="2.1.1.-" evidence="4"/>
<dbReference type="HAMAP" id="MF_03044">
    <property type="entry name" value="BMT2"/>
    <property type="match status" value="1"/>
</dbReference>
<gene>
    <name evidence="5" type="ORF">AYI70_g8249</name>
</gene>
<dbReference type="STRING" id="133412.A0A1R1XGZ9"/>
<evidence type="ECO:0000313" key="6">
    <source>
        <dbReference type="Proteomes" id="UP000187283"/>
    </source>
</evidence>
<comment type="similarity">
    <text evidence="4">Belongs to the BMT2 family.</text>
</comment>
<dbReference type="OrthoDB" id="5954793at2759"/>
<evidence type="ECO:0000256" key="1">
    <source>
        <dbReference type="ARBA" id="ARBA00022603"/>
    </source>
</evidence>